<dbReference type="Gene3D" id="2.60.120.10">
    <property type="entry name" value="Jelly Rolls"/>
    <property type="match status" value="1"/>
</dbReference>
<dbReference type="InterPro" id="IPR011051">
    <property type="entry name" value="RmlC_Cupin_sf"/>
</dbReference>
<evidence type="ECO:0000313" key="5">
    <source>
        <dbReference type="Proteomes" id="UP001285835"/>
    </source>
</evidence>
<dbReference type="RefSeq" id="WP_319917443.1">
    <property type="nucleotide sequence ID" value="NZ_JAWZXF010000015.1"/>
</dbReference>
<dbReference type="PANTHER" id="PTHR11019:SF159">
    <property type="entry name" value="TRANSCRIPTIONAL REGULATOR-RELATED"/>
    <property type="match status" value="1"/>
</dbReference>
<proteinExistence type="predicted"/>
<dbReference type="EMBL" id="JAWZXF010000015">
    <property type="protein sequence ID" value="MDX7923060.1"/>
    <property type="molecule type" value="Genomic_DNA"/>
</dbReference>
<name>A0AAP6GCR3_AERME</name>
<dbReference type="AlphaFoldDB" id="A0AAP6GCR3"/>
<dbReference type="InterPro" id="IPR018060">
    <property type="entry name" value="HTH_AraC"/>
</dbReference>
<evidence type="ECO:0000313" key="4">
    <source>
        <dbReference type="EMBL" id="MDX7923060.1"/>
    </source>
</evidence>
<evidence type="ECO:0000256" key="2">
    <source>
        <dbReference type="ARBA" id="ARBA00023163"/>
    </source>
</evidence>
<dbReference type="Gene3D" id="1.10.10.60">
    <property type="entry name" value="Homeodomain-like"/>
    <property type="match status" value="1"/>
</dbReference>
<dbReference type="SMART" id="SM00342">
    <property type="entry name" value="HTH_ARAC"/>
    <property type="match status" value="1"/>
</dbReference>
<sequence>MSFLHHAYPLGHLTALHSHSQAQYCYLHQGGGVITGNDGGGLLVAGQLCLIPAGWAHEFRVLRHSRVSLLYTPQSASTTFSQLQVSPMLAGLFARLPELEEGEARDAYLKVLRHELGLAPPLAGQIPLAADLDPRLLRVLERLCQAPSVKVTLEALAVDCGASVRTLNRLFARQLGCSFRQWRERVLMGRARQLQHQGMAPVEIAGILGYEDPDAFSAALARVMGRGSAP</sequence>
<dbReference type="InterPro" id="IPR009057">
    <property type="entry name" value="Homeodomain-like_sf"/>
</dbReference>
<comment type="caution">
    <text evidence="4">The sequence shown here is derived from an EMBL/GenBank/DDBJ whole genome shotgun (WGS) entry which is preliminary data.</text>
</comment>
<dbReference type="SUPFAM" id="SSF46689">
    <property type="entry name" value="Homeodomain-like"/>
    <property type="match status" value="1"/>
</dbReference>
<organism evidence="4 5">
    <name type="scientific">Aeromonas media</name>
    <dbReference type="NCBI Taxonomy" id="651"/>
    <lineage>
        <taxon>Bacteria</taxon>
        <taxon>Pseudomonadati</taxon>
        <taxon>Pseudomonadota</taxon>
        <taxon>Gammaproteobacteria</taxon>
        <taxon>Aeromonadales</taxon>
        <taxon>Aeromonadaceae</taxon>
        <taxon>Aeromonas</taxon>
    </lineage>
</organism>
<dbReference type="GO" id="GO:0003700">
    <property type="term" value="F:DNA-binding transcription factor activity"/>
    <property type="evidence" value="ECO:0007669"/>
    <property type="project" value="InterPro"/>
</dbReference>
<dbReference type="InterPro" id="IPR014710">
    <property type="entry name" value="RmlC-like_jellyroll"/>
</dbReference>
<dbReference type="GO" id="GO:0043565">
    <property type="term" value="F:sequence-specific DNA binding"/>
    <property type="evidence" value="ECO:0007669"/>
    <property type="project" value="InterPro"/>
</dbReference>
<accession>A0AAP6GCR3</accession>
<keyword evidence="1" id="KW-0805">Transcription regulation</keyword>
<dbReference type="PROSITE" id="PS01124">
    <property type="entry name" value="HTH_ARAC_FAMILY_2"/>
    <property type="match status" value="1"/>
</dbReference>
<evidence type="ECO:0000256" key="1">
    <source>
        <dbReference type="ARBA" id="ARBA00023015"/>
    </source>
</evidence>
<evidence type="ECO:0000259" key="3">
    <source>
        <dbReference type="PROSITE" id="PS01124"/>
    </source>
</evidence>
<dbReference type="SUPFAM" id="SSF51182">
    <property type="entry name" value="RmlC-like cupins"/>
    <property type="match status" value="1"/>
</dbReference>
<protein>
    <submittedName>
        <fullName evidence="4">AraC family transcriptional regulator</fullName>
    </submittedName>
</protein>
<keyword evidence="2" id="KW-0804">Transcription</keyword>
<dbReference type="Pfam" id="PF12833">
    <property type="entry name" value="HTH_18"/>
    <property type="match status" value="1"/>
</dbReference>
<feature type="domain" description="HTH araC/xylS-type" evidence="3">
    <location>
        <begin position="134"/>
        <end position="230"/>
    </location>
</feature>
<dbReference type="Proteomes" id="UP001285835">
    <property type="component" value="Unassembled WGS sequence"/>
</dbReference>
<gene>
    <name evidence="4" type="ORF">SJS82_14105</name>
</gene>
<reference evidence="4" key="1">
    <citation type="submission" date="2023-11" db="EMBL/GenBank/DDBJ databases">
        <title>WGS of Aeromonas in Northern Israel.</title>
        <authorList>
            <person name="Hershko Y."/>
        </authorList>
    </citation>
    <scope>NUCLEOTIDE SEQUENCE</scope>
    <source>
        <strain evidence="4">02297</strain>
    </source>
</reference>
<dbReference type="PANTHER" id="PTHR11019">
    <property type="entry name" value="HTH-TYPE TRANSCRIPTIONAL REGULATOR NIMR"/>
    <property type="match status" value="1"/>
</dbReference>